<dbReference type="AlphaFoldDB" id="A0A0F9JQ93"/>
<sequence>MSKFTKQHYEDVATLLKKRSPAHPAMIMVKAVAIDFADLFATDNPACCIHCGYLEGTTDICDSSDGRIREEHLFEGGFDREQFLAACGLA</sequence>
<proteinExistence type="predicted"/>
<comment type="caution">
    <text evidence="1">The sequence shown here is derived from an EMBL/GenBank/DDBJ whole genome shotgun (WGS) entry which is preliminary data.</text>
</comment>
<name>A0A0F9JQ93_9ZZZZ</name>
<gene>
    <name evidence="1" type="ORF">LCGC14_1424500</name>
</gene>
<dbReference type="EMBL" id="LAZR01009535">
    <property type="protein sequence ID" value="KKM72049.1"/>
    <property type="molecule type" value="Genomic_DNA"/>
</dbReference>
<reference evidence="1" key="1">
    <citation type="journal article" date="2015" name="Nature">
        <title>Complex archaea that bridge the gap between prokaryotes and eukaryotes.</title>
        <authorList>
            <person name="Spang A."/>
            <person name="Saw J.H."/>
            <person name="Jorgensen S.L."/>
            <person name="Zaremba-Niedzwiedzka K."/>
            <person name="Martijn J."/>
            <person name="Lind A.E."/>
            <person name="van Eijk R."/>
            <person name="Schleper C."/>
            <person name="Guy L."/>
            <person name="Ettema T.J."/>
        </authorList>
    </citation>
    <scope>NUCLEOTIDE SEQUENCE</scope>
</reference>
<evidence type="ECO:0000313" key="1">
    <source>
        <dbReference type="EMBL" id="KKM72049.1"/>
    </source>
</evidence>
<organism evidence="1">
    <name type="scientific">marine sediment metagenome</name>
    <dbReference type="NCBI Taxonomy" id="412755"/>
    <lineage>
        <taxon>unclassified sequences</taxon>
        <taxon>metagenomes</taxon>
        <taxon>ecological metagenomes</taxon>
    </lineage>
</organism>
<accession>A0A0F9JQ93</accession>
<protein>
    <submittedName>
        <fullName evidence="1">Uncharacterized protein</fullName>
    </submittedName>
</protein>